<keyword evidence="6 8" id="KW-1133">Transmembrane helix</keyword>
<organism evidence="9 10">
    <name type="scientific">Clostridium sardiniense</name>
    <name type="common">Clostridium absonum</name>
    <dbReference type="NCBI Taxonomy" id="29369"/>
    <lineage>
        <taxon>Bacteria</taxon>
        <taxon>Bacillati</taxon>
        <taxon>Bacillota</taxon>
        <taxon>Clostridia</taxon>
        <taxon>Eubacteriales</taxon>
        <taxon>Clostridiaceae</taxon>
        <taxon>Clostridium</taxon>
    </lineage>
</organism>
<dbReference type="RefSeq" id="WP_221861384.1">
    <property type="nucleotide sequence ID" value="NZ_JAIKTU010000009.1"/>
</dbReference>
<feature type="transmembrane region" description="Helical" evidence="8">
    <location>
        <begin position="81"/>
        <end position="110"/>
    </location>
</feature>
<keyword evidence="10" id="KW-1185">Reference proteome</keyword>
<feature type="transmembrane region" description="Helical" evidence="8">
    <location>
        <begin position="12"/>
        <end position="28"/>
    </location>
</feature>
<evidence type="ECO:0000256" key="1">
    <source>
        <dbReference type="ARBA" id="ARBA00004141"/>
    </source>
</evidence>
<evidence type="ECO:0000256" key="7">
    <source>
        <dbReference type="ARBA" id="ARBA00023136"/>
    </source>
</evidence>
<protein>
    <submittedName>
        <fullName evidence="9">Spore germination protein</fullName>
    </submittedName>
</protein>
<feature type="transmembrane region" description="Helical" evidence="8">
    <location>
        <begin position="303"/>
        <end position="326"/>
    </location>
</feature>
<dbReference type="Pfam" id="PF03845">
    <property type="entry name" value="Spore_permease"/>
    <property type="match status" value="1"/>
</dbReference>
<evidence type="ECO:0000256" key="3">
    <source>
        <dbReference type="ARBA" id="ARBA00022448"/>
    </source>
</evidence>
<proteinExistence type="inferred from homology"/>
<dbReference type="PANTHER" id="PTHR34975">
    <property type="entry name" value="SPORE GERMINATION PROTEIN A2"/>
    <property type="match status" value="1"/>
</dbReference>
<dbReference type="NCBIfam" id="TIGR00912">
    <property type="entry name" value="2A0309"/>
    <property type="match status" value="1"/>
</dbReference>
<evidence type="ECO:0000256" key="6">
    <source>
        <dbReference type="ARBA" id="ARBA00022989"/>
    </source>
</evidence>
<comment type="similarity">
    <text evidence="2">Belongs to the amino acid-polyamine-organocation (APC) superfamily. Spore germination protein (SGP) (TC 2.A.3.9) family.</text>
</comment>
<dbReference type="EMBL" id="JAIKTU010000009">
    <property type="protein sequence ID" value="MBY0756081.1"/>
    <property type="molecule type" value="Genomic_DNA"/>
</dbReference>
<feature type="transmembrane region" description="Helical" evidence="8">
    <location>
        <begin position="116"/>
        <end position="135"/>
    </location>
</feature>
<feature type="transmembrane region" description="Helical" evidence="8">
    <location>
        <begin position="183"/>
        <end position="203"/>
    </location>
</feature>
<evidence type="ECO:0000256" key="4">
    <source>
        <dbReference type="ARBA" id="ARBA00022544"/>
    </source>
</evidence>
<evidence type="ECO:0000256" key="2">
    <source>
        <dbReference type="ARBA" id="ARBA00007998"/>
    </source>
</evidence>
<accession>A0ABS7KZ36</accession>
<keyword evidence="5 8" id="KW-0812">Transmembrane</keyword>
<evidence type="ECO:0000256" key="8">
    <source>
        <dbReference type="SAM" id="Phobius"/>
    </source>
</evidence>
<feature type="transmembrane region" description="Helical" evidence="8">
    <location>
        <begin position="259"/>
        <end position="278"/>
    </location>
</feature>
<feature type="transmembrane region" description="Helical" evidence="8">
    <location>
        <begin position="332"/>
        <end position="352"/>
    </location>
</feature>
<sequence length="370" mass="42681">MKKNLEITTNQFVCMLLSYTIVATELKYPAVMNSYAAQDGWIATALSGLYPIIFFILYGFVYKEYPYKNIFQINRELLGKIIGNIFNILFIIYLICYAITHLAGFTILLVNTVISYYTNSQVILIIIIASSLATFYSFRSQLKLGQLTIYLLVLLILSLGFSLKDGKLLNIMPILSISSENLIKAVFHGIYAYAGFEIMLLYLPYLKNKKDYKKIAISTCTFLILILTWIVFITIFYFGPDTLNFFNFPLLNLTASIKVPLINNFILIFVTIWSIYSLKNSTLAITNVLNLLPPATNSKFKKLWLIIIIPFFYFTTNLMSNIINIVFFVNVIFIKLMLILLFNIFLLFIVVLRRKSYGRRKRKSSTTKNH</sequence>
<name>A0ABS7KZ36_CLOSR</name>
<comment type="subcellular location">
    <subcellularLocation>
        <location evidence="1">Membrane</location>
        <topology evidence="1">Multi-pass membrane protein</topology>
    </subcellularLocation>
</comment>
<comment type="caution">
    <text evidence="9">The sequence shown here is derived from an EMBL/GenBank/DDBJ whole genome shotgun (WGS) entry which is preliminary data.</text>
</comment>
<dbReference type="InterPro" id="IPR004761">
    <property type="entry name" value="Spore_GerAB"/>
</dbReference>
<feature type="transmembrane region" description="Helical" evidence="8">
    <location>
        <begin position="40"/>
        <end position="61"/>
    </location>
</feature>
<gene>
    <name evidence="9" type="ORF">K5V21_11560</name>
</gene>
<dbReference type="PANTHER" id="PTHR34975:SF2">
    <property type="entry name" value="SPORE GERMINATION PROTEIN A2"/>
    <property type="match status" value="1"/>
</dbReference>
<feature type="transmembrane region" description="Helical" evidence="8">
    <location>
        <begin position="215"/>
        <end position="239"/>
    </location>
</feature>
<keyword evidence="7 8" id="KW-0472">Membrane</keyword>
<reference evidence="9 10" key="1">
    <citation type="journal article" date="2021" name="Cell Host Microbe">
        <title>in vivo commensal control of Clostridioides difficile virulence.</title>
        <authorList>
            <person name="Girinathan B.P."/>
            <person name="Dibenedetto N."/>
            <person name="Worley J.N."/>
            <person name="Peltier J."/>
            <person name="Arrieta-Ortiz M.L."/>
            <person name="Rupa Christinal Immanuel S."/>
            <person name="Lavin R."/>
            <person name="Delaney M.L."/>
            <person name="Cummins C."/>
            <person name="Hoffmann M."/>
            <person name="Luo Y."/>
            <person name="Gonzalez-Escalona N."/>
            <person name="Allard M."/>
            <person name="Onderdonk A.B."/>
            <person name="Gerber G.K."/>
            <person name="Sonenshein A.L."/>
            <person name="Baliga N."/>
            <person name="Dupuy B."/>
            <person name="Bry L."/>
        </authorList>
    </citation>
    <scope>NUCLEOTIDE SEQUENCE [LARGE SCALE GENOMIC DNA]</scope>
    <source>
        <strain evidence="9 10">DSM 599</strain>
    </source>
</reference>
<evidence type="ECO:0000313" key="10">
    <source>
        <dbReference type="Proteomes" id="UP001299068"/>
    </source>
</evidence>
<dbReference type="Proteomes" id="UP001299068">
    <property type="component" value="Unassembled WGS sequence"/>
</dbReference>
<keyword evidence="3" id="KW-0813">Transport</keyword>
<evidence type="ECO:0000313" key="9">
    <source>
        <dbReference type="EMBL" id="MBY0756081.1"/>
    </source>
</evidence>
<evidence type="ECO:0000256" key="5">
    <source>
        <dbReference type="ARBA" id="ARBA00022692"/>
    </source>
</evidence>
<feature type="transmembrane region" description="Helical" evidence="8">
    <location>
        <begin position="147"/>
        <end position="163"/>
    </location>
</feature>
<keyword evidence="4" id="KW-0309">Germination</keyword>